<reference evidence="1" key="1">
    <citation type="submission" date="2018-06" db="EMBL/GenBank/DDBJ databases">
        <authorList>
            <person name="Ashton P.M."/>
            <person name="Dallman T."/>
            <person name="Nair S."/>
            <person name="De Pinna E."/>
            <person name="Peters T."/>
            <person name="Grant K."/>
        </authorList>
    </citation>
    <scope>NUCLEOTIDE SEQUENCE [LARGE SCALE GENOMIC DNA]</scope>
    <source>
        <strain evidence="1">275803</strain>
    </source>
</reference>
<comment type="caution">
    <text evidence="1">The sequence shown here is derived from an EMBL/GenBank/DDBJ whole genome shotgun (WGS) entry which is preliminary data.</text>
</comment>
<dbReference type="Proteomes" id="UP000839598">
    <property type="component" value="Unassembled WGS sequence"/>
</dbReference>
<dbReference type="AlphaFoldDB" id="A0A5Y3MLC8"/>
<organism evidence="1">
    <name type="scientific">Salmonella enterica subsp. salamae</name>
    <dbReference type="NCBI Taxonomy" id="59202"/>
    <lineage>
        <taxon>Bacteria</taxon>
        <taxon>Pseudomonadati</taxon>
        <taxon>Pseudomonadota</taxon>
        <taxon>Gammaproteobacteria</taxon>
        <taxon>Enterobacterales</taxon>
        <taxon>Enterobacteriaceae</taxon>
        <taxon>Salmonella</taxon>
    </lineage>
</organism>
<protein>
    <submittedName>
        <fullName evidence="1">Regulatory protein GemA</fullName>
    </submittedName>
</protein>
<dbReference type="Pfam" id="PF06252">
    <property type="entry name" value="GemA"/>
    <property type="match status" value="1"/>
</dbReference>
<dbReference type="EMBL" id="AAIVAV010000001">
    <property type="protein sequence ID" value="ECI4008024.1"/>
    <property type="molecule type" value="Genomic_DNA"/>
</dbReference>
<gene>
    <name evidence="1" type="ORF">DN310_01390</name>
</gene>
<sequence>MKTNRARLIQFIHIAKSQLGMDTDTYRQMLLSITGKTSTSDMNPGQLNKVLAAMKAKGFKVQPASKARTTRSLADYPQAKKLRALWLEMYAQGIVRDSSEEALRRWVKRETGVDGLQWLESDKASIAIERLKNWRERELKKRRGET</sequence>
<name>A0A5Y3MLC8_SALER</name>
<dbReference type="InterPro" id="IPR009363">
    <property type="entry name" value="Phage_Mu_Gp16"/>
</dbReference>
<accession>A0A5Y3MLC8</accession>
<evidence type="ECO:0000313" key="1">
    <source>
        <dbReference type="EMBL" id="ECI4008024.1"/>
    </source>
</evidence>
<proteinExistence type="predicted"/>